<dbReference type="RefSeq" id="WP_284916056.1">
    <property type="nucleotide sequence ID" value="NZ_CP126980.1"/>
</dbReference>
<gene>
    <name evidence="1" type="ORF">ACTOB_006869</name>
</gene>
<accession>A0ABY8WGG8</accession>
<organism evidence="1 2">
    <name type="scientific">Actinoplanes oblitus</name>
    <dbReference type="NCBI Taxonomy" id="3040509"/>
    <lineage>
        <taxon>Bacteria</taxon>
        <taxon>Bacillati</taxon>
        <taxon>Actinomycetota</taxon>
        <taxon>Actinomycetes</taxon>
        <taxon>Micromonosporales</taxon>
        <taxon>Micromonosporaceae</taxon>
        <taxon>Actinoplanes</taxon>
    </lineage>
</organism>
<sequence length="134" mass="14525">MYAELTDAKAISDASQSGSTEALRNARVGRVRGFNTFEHNCLDDDETIFYNRDAVSLAIRAPYPPEGTAFSAMQSEGGFAMTWIKDYGSSILKNRSVFPTYAGAQVIKVKRLAKDGATSLITPAIRVKTSIVPA</sequence>
<keyword evidence="2" id="KW-1185">Reference proteome</keyword>
<reference evidence="1 2" key="1">
    <citation type="submission" date="2023-06" db="EMBL/GenBank/DDBJ databases">
        <authorList>
            <person name="Yushchuk O."/>
            <person name="Binda E."/>
            <person name="Ruckert-Reed C."/>
            <person name="Fedorenko V."/>
            <person name="Kalinowski J."/>
            <person name="Marinelli F."/>
        </authorList>
    </citation>
    <scope>NUCLEOTIDE SEQUENCE [LARGE SCALE GENOMIC DNA]</scope>
    <source>
        <strain evidence="1 2">NRRL 3884</strain>
    </source>
</reference>
<dbReference type="EMBL" id="CP126980">
    <property type="protein sequence ID" value="WIM94815.1"/>
    <property type="molecule type" value="Genomic_DNA"/>
</dbReference>
<evidence type="ECO:0000313" key="2">
    <source>
        <dbReference type="Proteomes" id="UP001240150"/>
    </source>
</evidence>
<proteinExistence type="predicted"/>
<name>A0ABY8WGG8_9ACTN</name>
<protein>
    <submittedName>
        <fullName evidence="1">Uncharacterized protein</fullName>
    </submittedName>
</protein>
<dbReference type="Proteomes" id="UP001240150">
    <property type="component" value="Chromosome"/>
</dbReference>
<evidence type="ECO:0000313" key="1">
    <source>
        <dbReference type="EMBL" id="WIM94815.1"/>
    </source>
</evidence>